<dbReference type="Gene3D" id="3.40.50.2000">
    <property type="entry name" value="Glycogen Phosphorylase B"/>
    <property type="match status" value="2"/>
</dbReference>
<keyword evidence="3" id="KW-0808">Transferase</keyword>
<dbReference type="SUPFAM" id="SSF53756">
    <property type="entry name" value="UDP-Glycosyltransferase/glycogen phosphorylase"/>
    <property type="match status" value="1"/>
</dbReference>
<dbReference type="InterPro" id="IPR028098">
    <property type="entry name" value="Glyco_trans_4-like_N"/>
</dbReference>
<evidence type="ECO:0000313" key="3">
    <source>
        <dbReference type="EMBL" id="PJE58378.1"/>
    </source>
</evidence>
<evidence type="ECO:0000259" key="2">
    <source>
        <dbReference type="Pfam" id="PF13439"/>
    </source>
</evidence>
<proteinExistence type="predicted"/>
<feature type="domain" description="Glycosyltransferase subfamily 4-like N-terminal" evidence="2">
    <location>
        <begin position="30"/>
        <end position="205"/>
    </location>
</feature>
<dbReference type="GO" id="GO:0016757">
    <property type="term" value="F:glycosyltransferase activity"/>
    <property type="evidence" value="ECO:0007669"/>
    <property type="project" value="InterPro"/>
</dbReference>
<dbReference type="Pfam" id="PF00534">
    <property type="entry name" value="Glycos_transf_1"/>
    <property type="match status" value="1"/>
</dbReference>
<protein>
    <submittedName>
        <fullName evidence="3">Glycosyltransferase family 4 protein</fullName>
    </submittedName>
</protein>
<comment type="caution">
    <text evidence="3">The sequence shown here is derived from an EMBL/GenBank/DDBJ whole genome shotgun (WGS) entry which is preliminary data.</text>
</comment>
<organism evidence="3 4">
    <name type="scientific">Candidatus Portnoybacteria bacterium CG10_big_fil_rev_8_21_14_0_10_36_7</name>
    <dbReference type="NCBI Taxonomy" id="1974812"/>
    <lineage>
        <taxon>Bacteria</taxon>
        <taxon>Candidatus Portnoyibacteriota</taxon>
    </lineage>
</organism>
<dbReference type="InterPro" id="IPR001296">
    <property type="entry name" value="Glyco_trans_1"/>
</dbReference>
<evidence type="ECO:0000259" key="1">
    <source>
        <dbReference type="Pfam" id="PF00534"/>
    </source>
</evidence>
<sequence>MAESIEKNIEIINRALMKVAIVHEFLTRFGGAEQVLKNISELFPSAPIYVLLADESIVKKYFCNRDVRPSALQKLPTWLRNRYNWLAVFMPSIVETWDLSEYDLVISSSSAFSKGVVVRTNTVHISYCHAPMRYAWDYRNQYLDDLSVGFVRRKLAKALLHYFRIWDRSASDRVDFFIANSKATQNKIKKYYQRESELIYPPVSTLGAVDVNISLNKFFLVVSQLTPYKRIDLAITTFNRSNLKLIIIGDGPDKKRLEKMASSNIEILGWQSDQDVAKYFRDCYAYLMPGEEDFGISAIEAMTYGKPVLAYGQGGATETVLSGINGELFSEQKPEILADGLRRLMNNYANYSPLVIRKWSEKFSKDRFKNSLEEYINSKVTSK</sequence>
<feature type="domain" description="Glycosyl transferase family 1" evidence="1">
    <location>
        <begin position="217"/>
        <end position="348"/>
    </location>
</feature>
<dbReference type="PANTHER" id="PTHR45947:SF3">
    <property type="entry name" value="SULFOQUINOVOSYL TRANSFERASE SQD2"/>
    <property type="match status" value="1"/>
</dbReference>
<name>A0A2M8KEN7_9BACT</name>
<dbReference type="AlphaFoldDB" id="A0A2M8KEN7"/>
<evidence type="ECO:0000313" key="4">
    <source>
        <dbReference type="Proteomes" id="UP000231450"/>
    </source>
</evidence>
<dbReference type="EMBL" id="PFDW01000021">
    <property type="protein sequence ID" value="PJE58378.1"/>
    <property type="molecule type" value="Genomic_DNA"/>
</dbReference>
<reference evidence="4" key="1">
    <citation type="submission" date="2017-09" db="EMBL/GenBank/DDBJ databases">
        <title>Depth-based differentiation of microbial function through sediment-hosted aquifers and enrichment of novel symbionts in the deep terrestrial subsurface.</title>
        <authorList>
            <person name="Probst A.J."/>
            <person name="Ladd B."/>
            <person name="Jarett J.K."/>
            <person name="Geller-Mcgrath D.E."/>
            <person name="Sieber C.M.K."/>
            <person name="Emerson J.B."/>
            <person name="Anantharaman K."/>
            <person name="Thomas B.C."/>
            <person name="Malmstrom R."/>
            <person name="Stieglmeier M."/>
            <person name="Klingl A."/>
            <person name="Woyke T."/>
            <person name="Ryan C.M."/>
            <person name="Banfield J.F."/>
        </authorList>
    </citation>
    <scope>NUCLEOTIDE SEQUENCE [LARGE SCALE GENOMIC DNA]</scope>
</reference>
<dbReference type="Pfam" id="PF13439">
    <property type="entry name" value="Glyco_transf_4"/>
    <property type="match status" value="1"/>
</dbReference>
<dbReference type="Proteomes" id="UP000231450">
    <property type="component" value="Unassembled WGS sequence"/>
</dbReference>
<gene>
    <name evidence="3" type="ORF">COU81_01045</name>
</gene>
<accession>A0A2M8KEN7</accession>
<dbReference type="PANTHER" id="PTHR45947">
    <property type="entry name" value="SULFOQUINOVOSYL TRANSFERASE SQD2"/>
    <property type="match status" value="1"/>
</dbReference>
<dbReference type="InterPro" id="IPR050194">
    <property type="entry name" value="Glycosyltransferase_grp1"/>
</dbReference>